<sequence>MIKQLLFICIFVLLIAFLLIYFFQRNLLYFPAKEVPSRKIFQAEDLQVVKFTTTDGIHLNSWYKPALANRPTILYLHGNAGHIGYRMPLVRQFLAKGFGVLLLEYRGYGGNQGKPTEQGLYQDAEAALNFLQQQDVAIEQIVLYGESLGTGVAIYMAIEHPVCAVILQSPYTSMTQVAYYHYPWIFIPPWDKFDSLSRISQLKSPLLILHGESDAIVPYQQARELFANANEPKQLVSIPGKGHNDLWDSTFAEKVIDFIGTYCF</sequence>
<proteinExistence type="predicted"/>
<dbReference type="OrthoDB" id="9798884at2"/>
<keyword evidence="1" id="KW-0472">Membrane</keyword>
<dbReference type="SUPFAM" id="SSF53474">
    <property type="entry name" value="alpha/beta-Hydrolases"/>
    <property type="match status" value="1"/>
</dbReference>
<feature type="domain" description="Serine aminopeptidase S33" evidence="2">
    <location>
        <begin position="70"/>
        <end position="176"/>
    </location>
</feature>
<keyword evidence="1" id="KW-0812">Transmembrane</keyword>
<dbReference type="GO" id="GO:0016787">
    <property type="term" value="F:hydrolase activity"/>
    <property type="evidence" value="ECO:0007669"/>
    <property type="project" value="UniProtKB-KW"/>
</dbReference>
<feature type="domain" description="Serine aminopeptidase S33" evidence="2">
    <location>
        <begin position="198"/>
        <end position="244"/>
    </location>
</feature>
<comment type="caution">
    <text evidence="3">The sequence shown here is derived from an EMBL/GenBank/DDBJ whole genome shotgun (WGS) entry which is preliminary data.</text>
</comment>
<dbReference type="Pfam" id="PF12146">
    <property type="entry name" value="Hydrolase_4"/>
    <property type="match status" value="2"/>
</dbReference>
<dbReference type="PANTHER" id="PTHR12277">
    <property type="entry name" value="ALPHA/BETA HYDROLASE DOMAIN-CONTAINING PROTEIN"/>
    <property type="match status" value="1"/>
</dbReference>
<accession>A0A0W0S0N3</accession>
<dbReference type="PANTHER" id="PTHR12277:SF81">
    <property type="entry name" value="PROTEIN ABHD13"/>
    <property type="match status" value="1"/>
</dbReference>
<evidence type="ECO:0000313" key="3">
    <source>
        <dbReference type="EMBL" id="KTC76992.1"/>
    </source>
</evidence>
<protein>
    <submittedName>
        <fullName evidence="3">Putative aminoacrylate hydrolase RutD</fullName>
    </submittedName>
</protein>
<dbReference type="STRING" id="29422.Lbru_3099"/>
<name>A0A0W0S0N3_9GAMM</name>
<evidence type="ECO:0000313" key="4">
    <source>
        <dbReference type="Proteomes" id="UP000054742"/>
    </source>
</evidence>
<dbReference type="PATRIC" id="fig|29422.6.peg.3277"/>
<feature type="transmembrane region" description="Helical" evidence="1">
    <location>
        <begin position="5"/>
        <end position="23"/>
    </location>
</feature>
<dbReference type="Proteomes" id="UP000054742">
    <property type="component" value="Unassembled WGS sequence"/>
</dbReference>
<dbReference type="EMBL" id="LNXV01000036">
    <property type="protein sequence ID" value="KTC76992.1"/>
    <property type="molecule type" value="Genomic_DNA"/>
</dbReference>
<keyword evidence="4" id="KW-1185">Reference proteome</keyword>
<dbReference type="RefSeq" id="WP_058443045.1">
    <property type="nucleotide sequence ID" value="NZ_CAAAHU010000014.1"/>
</dbReference>
<dbReference type="Gene3D" id="3.40.50.1820">
    <property type="entry name" value="alpha/beta hydrolase"/>
    <property type="match status" value="1"/>
</dbReference>
<evidence type="ECO:0000259" key="2">
    <source>
        <dbReference type="Pfam" id="PF12146"/>
    </source>
</evidence>
<gene>
    <name evidence="3" type="primary">rutD</name>
    <name evidence="3" type="ORF">Lbru_3099</name>
</gene>
<dbReference type="AlphaFoldDB" id="A0A0W0S0N3"/>
<keyword evidence="1" id="KW-1133">Transmembrane helix</keyword>
<evidence type="ECO:0000256" key="1">
    <source>
        <dbReference type="SAM" id="Phobius"/>
    </source>
</evidence>
<organism evidence="3 4">
    <name type="scientific">Legionella brunensis</name>
    <dbReference type="NCBI Taxonomy" id="29422"/>
    <lineage>
        <taxon>Bacteria</taxon>
        <taxon>Pseudomonadati</taxon>
        <taxon>Pseudomonadota</taxon>
        <taxon>Gammaproteobacteria</taxon>
        <taxon>Legionellales</taxon>
        <taxon>Legionellaceae</taxon>
        <taxon>Legionella</taxon>
    </lineage>
</organism>
<dbReference type="InterPro" id="IPR022742">
    <property type="entry name" value="Hydrolase_4"/>
</dbReference>
<keyword evidence="3" id="KW-0378">Hydrolase</keyword>
<reference evidence="3 4" key="1">
    <citation type="submission" date="2015-11" db="EMBL/GenBank/DDBJ databases">
        <title>Genomic analysis of 38 Legionella species identifies large and diverse effector repertoires.</title>
        <authorList>
            <person name="Burstein D."/>
            <person name="Amaro F."/>
            <person name="Zusman T."/>
            <person name="Lifshitz Z."/>
            <person name="Cohen O."/>
            <person name="Gilbert J.A."/>
            <person name="Pupko T."/>
            <person name="Shuman H.A."/>
            <person name="Segal G."/>
        </authorList>
    </citation>
    <scope>NUCLEOTIDE SEQUENCE [LARGE SCALE GENOMIC DNA]</scope>
    <source>
        <strain evidence="3 4">ATCC 43878</strain>
    </source>
</reference>
<dbReference type="InterPro" id="IPR029058">
    <property type="entry name" value="AB_hydrolase_fold"/>
</dbReference>